<protein>
    <submittedName>
        <fullName evidence="1">Nucleoside hydrolase</fullName>
    </submittedName>
</protein>
<comment type="caution">
    <text evidence="1">The sequence shown here is derived from an EMBL/GenBank/DDBJ whole genome shotgun (WGS) entry which is preliminary data.</text>
</comment>
<gene>
    <name evidence="1" type="ORF">C5Y96_12065</name>
</gene>
<evidence type="ECO:0000313" key="2">
    <source>
        <dbReference type="Proteomes" id="UP000240009"/>
    </source>
</evidence>
<accession>A0A2S8FG04</accession>
<name>A0A2S8FG04_9BACT</name>
<dbReference type="Gene3D" id="3.90.245.10">
    <property type="entry name" value="Ribonucleoside hydrolase-like"/>
    <property type="match status" value="1"/>
</dbReference>
<reference evidence="1 2" key="1">
    <citation type="submission" date="2018-02" db="EMBL/GenBank/DDBJ databases">
        <title>Comparative genomes isolates from brazilian mangrove.</title>
        <authorList>
            <person name="Araujo J.E."/>
            <person name="Taketani R.G."/>
            <person name="Silva M.C.P."/>
            <person name="Loureco M.V."/>
            <person name="Andreote F.D."/>
        </authorList>
    </citation>
    <scope>NUCLEOTIDE SEQUENCE [LARGE SCALE GENOMIC DNA]</scope>
    <source>
        <strain evidence="1 2">HEX-2 MGV</strain>
    </source>
</reference>
<dbReference type="GO" id="GO:0016799">
    <property type="term" value="F:hydrolase activity, hydrolyzing N-glycosyl compounds"/>
    <property type="evidence" value="ECO:0007669"/>
    <property type="project" value="InterPro"/>
</dbReference>
<dbReference type="InterPro" id="IPR036452">
    <property type="entry name" value="Ribo_hydro-like"/>
</dbReference>
<dbReference type="SUPFAM" id="SSF53590">
    <property type="entry name" value="Nucleoside hydrolase"/>
    <property type="match status" value="1"/>
</dbReference>
<proteinExistence type="predicted"/>
<dbReference type="AlphaFoldDB" id="A0A2S8FG04"/>
<sequence length="348" mass="38571">MGTSKAHLNWTEAMACFRLTLVCLIGWFGMVNLTHGQVPPKIIFDTDMDSDCDDAACLAMLHALVDRGEIELLGTMISAKHPWSAACTDAINTYYGRPDLPIGVPKGKAGIQQGSKYAEQIAKEFPHDSPKYEDVPDATKLYRQILSAQPDHSVTILTVGDLTNLRYLIESEGDDISSLSGKELVQQKVAHWVCMGSRYPADLDPGKWGNFKPDAESTFRAIEKWPTKITFTGGGKFAELVSTGKRLNEVPQNNPVRRVYELYFGGKVKDRHSADQISVMVAARGTGYPWKLVTQGHNHIFANGTHQWQTDTDDSKHQYISALAEGVDPASVIDSFNQLILHQPEERP</sequence>
<keyword evidence="1" id="KW-0378">Hydrolase</keyword>
<dbReference type="PANTHER" id="PTHR43264">
    <property type="match status" value="1"/>
</dbReference>
<organism evidence="1 2">
    <name type="scientific">Blastopirellula marina</name>
    <dbReference type="NCBI Taxonomy" id="124"/>
    <lineage>
        <taxon>Bacteria</taxon>
        <taxon>Pseudomonadati</taxon>
        <taxon>Planctomycetota</taxon>
        <taxon>Planctomycetia</taxon>
        <taxon>Pirellulales</taxon>
        <taxon>Pirellulaceae</taxon>
        <taxon>Blastopirellula</taxon>
    </lineage>
</organism>
<dbReference type="PANTHER" id="PTHR43264:SF1">
    <property type="entry name" value="INOSINE_URIDINE-PREFERRING NUCLEOSIDE HYDROLASE DOMAIN-CONTAINING PROTEIN"/>
    <property type="match status" value="1"/>
</dbReference>
<dbReference type="Proteomes" id="UP000240009">
    <property type="component" value="Unassembled WGS sequence"/>
</dbReference>
<evidence type="ECO:0000313" key="1">
    <source>
        <dbReference type="EMBL" id="PQO31086.1"/>
    </source>
</evidence>
<dbReference type="EMBL" id="PUIA01000037">
    <property type="protein sequence ID" value="PQO31086.1"/>
    <property type="molecule type" value="Genomic_DNA"/>
</dbReference>